<comment type="caution">
    <text evidence="3">The sequence shown here is derived from an EMBL/GenBank/DDBJ whole genome shotgun (WGS) entry which is preliminary data.</text>
</comment>
<evidence type="ECO:0000313" key="4">
    <source>
        <dbReference type="Proteomes" id="UP000481153"/>
    </source>
</evidence>
<feature type="compositionally biased region" description="Pro residues" evidence="1">
    <location>
        <begin position="81"/>
        <end position="103"/>
    </location>
</feature>
<reference evidence="3 4" key="1">
    <citation type="submission" date="2019-07" db="EMBL/GenBank/DDBJ databases">
        <title>Genomics analysis of Aphanomyces spp. identifies a new class of oomycete effector associated with host adaptation.</title>
        <authorList>
            <person name="Gaulin E."/>
        </authorList>
    </citation>
    <scope>NUCLEOTIDE SEQUENCE [LARGE SCALE GENOMIC DNA]</scope>
    <source>
        <strain evidence="3 4">ATCC 201684</strain>
    </source>
</reference>
<dbReference type="EMBL" id="VJMJ01000304">
    <property type="protein sequence ID" value="KAF0723534.1"/>
    <property type="molecule type" value="Genomic_DNA"/>
</dbReference>
<feature type="chain" id="PRO_5026229698" evidence="2">
    <location>
        <begin position="19"/>
        <end position="423"/>
    </location>
</feature>
<keyword evidence="2" id="KW-0732">Signal</keyword>
<proteinExistence type="predicted"/>
<feature type="compositionally biased region" description="Gly residues" evidence="1">
    <location>
        <begin position="45"/>
        <end position="78"/>
    </location>
</feature>
<dbReference type="VEuPathDB" id="FungiDB:AeMF1_013827"/>
<dbReference type="Proteomes" id="UP000481153">
    <property type="component" value="Unassembled WGS sequence"/>
</dbReference>
<evidence type="ECO:0000313" key="3">
    <source>
        <dbReference type="EMBL" id="KAF0723534.1"/>
    </source>
</evidence>
<sequence>MRYLFVLLVLLAAPVLEAANTADQLAVQQASSPMAHYLRQLRPAKGGGGGGGGHGGGGGGHGGSSGGGGGKPSSGGGSKPAPAPAPAPKPAPAPAPKPAPGPASPSSGNGARSPPSPPVPRPAGVPSPIPYRPVAPVAYVQPTVVRPVVVQPVGYIYHPVYYHPVYIARPVVVIRPVYWTTNACYQDYCYYDYNRCVNFYGDGCYCYPGLLRCLRSSCYAFYQPAYEQCSQDLLKPSRCVLSCQAAPYPLPQVAAPSNGNAANGTNETIVAPAPPTQYSVVVVVLIQGLNASTLDDTQYDFAGAVATSLEPVNASIVRDNVTLSYRGVIINSTDFLEVTVGVAMPSLEKMNTTDARFQDMMYGNVTNNTLSANLVKNNVLFNETQLSFDTIKSNVFVASETVRSRPRRQRLLEVSQPALALLS</sequence>
<protein>
    <submittedName>
        <fullName evidence="3">Uncharacterized protein</fullName>
    </submittedName>
</protein>
<keyword evidence="4" id="KW-1185">Reference proteome</keyword>
<feature type="signal peptide" evidence="2">
    <location>
        <begin position="1"/>
        <end position="18"/>
    </location>
</feature>
<evidence type="ECO:0000256" key="2">
    <source>
        <dbReference type="SAM" id="SignalP"/>
    </source>
</evidence>
<evidence type="ECO:0000256" key="1">
    <source>
        <dbReference type="SAM" id="MobiDB-lite"/>
    </source>
</evidence>
<feature type="region of interest" description="Disordered" evidence="1">
    <location>
        <begin position="41"/>
        <end position="124"/>
    </location>
</feature>
<accession>A0A6G0W8Q5</accession>
<organism evidence="3 4">
    <name type="scientific">Aphanomyces euteiches</name>
    <dbReference type="NCBI Taxonomy" id="100861"/>
    <lineage>
        <taxon>Eukaryota</taxon>
        <taxon>Sar</taxon>
        <taxon>Stramenopiles</taxon>
        <taxon>Oomycota</taxon>
        <taxon>Saprolegniomycetes</taxon>
        <taxon>Saprolegniales</taxon>
        <taxon>Verrucalvaceae</taxon>
        <taxon>Aphanomyces</taxon>
    </lineage>
</organism>
<gene>
    <name evidence="3" type="ORF">Ae201684_017614</name>
</gene>
<feature type="compositionally biased region" description="Pro residues" evidence="1">
    <location>
        <begin position="114"/>
        <end position="124"/>
    </location>
</feature>
<name>A0A6G0W8Q5_9STRA</name>
<feature type="compositionally biased region" description="Low complexity" evidence="1">
    <location>
        <begin position="104"/>
        <end position="113"/>
    </location>
</feature>
<dbReference type="AlphaFoldDB" id="A0A6G0W8Q5"/>